<dbReference type="Proteomes" id="UP000250235">
    <property type="component" value="Unassembled WGS sequence"/>
</dbReference>
<name>A0A2Z7BL76_9LAMI</name>
<gene>
    <name evidence="1" type="ORF">F511_35282</name>
</gene>
<keyword evidence="2" id="KW-1185">Reference proteome</keyword>
<organism evidence="1 2">
    <name type="scientific">Dorcoceras hygrometricum</name>
    <dbReference type="NCBI Taxonomy" id="472368"/>
    <lineage>
        <taxon>Eukaryota</taxon>
        <taxon>Viridiplantae</taxon>
        <taxon>Streptophyta</taxon>
        <taxon>Embryophyta</taxon>
        <taxon>Tracheophyta</taxon>
        <taxon>Spermatophyta</taxon>
        <taxon>Magnoliopsida</taxon>
        <taxon>eudicotyledons</taxon>
        <taxon>Gunneridae</taxon>
        <taxon>Pentapetalae</taxon>
        <taxon>asterids</taxon>
        <taxon>lamiids</taxon>
        <taxon>Lamiales</taxon>
        <taxon>Gesneriaceae</taxon>
        <taxon>Didymocarpoideae</taxon>
        <taxon>Trichosporeae</taxon>
        <taxon>Loxocarpinae</taxon>
        <taxon>Dorcoceras</taxon>
    </lineage>
</organism>
<proteinExistence type="predicted"/>
<dbReference type="EMBL" id="KV004631">
    <property type="protein sequence ID" value="KZV35341.1"/>
    <property type="molecule type" value="Genomic_DNA"/>
</dbReference>
<evidence type="ECO:0000313" key="1">
    <source>
        <dbReference type="EMBL" id="KZV35341.1"/>
    </source>
</evidence>
<evidence type="ECO:0000313" key="2">
    <source>
        <dbReference type="Proteomes" id="UP000250235"/>
    </source>
</evidence>
<dbReference type="AlphaFoldDB" id="A0A2Z7BL76"/>
<accession>A0A2Z7BL76</accession>
<protein>
    <submittedName>
        <fullName evidence="1">Uncharacterized protein</fullName>
    </submittedName>
</protein>
<sequence>MWVFHSFVSTYTTVQNRVQDFHFNHGTWMKANGGCFPRHFFCVNASNLGS</sequence>
<reference evidence="1 2" key="1">
    <citation type="journal article" date="2015" name="Proc. Natl. Acad. Sci. U.S.A.">
        <title>The resurrection genome of Boea hygrometrica: A blueprint for survival of dehydration.</title>
        <authorList>
            <person name="Xiao L."/>
            <person name="Yang G."/>
            <person name="Zhang L."/>
            <person name="Yang X."/>
            <person name="Zhao S."/>
            <person name="Ji Z."/>
            <person name="Zhou Q."/>
            <person name="Hu M."/>
            <person name="Wang Y."/>
            <person name="Chen M."/>
            <person name="Xu Y."/>
            <person name="Jin H."/>
            <person name="Xiao X."/>
            <person name="Hu G."/>
            <person name="Bao F."/>
            <person name="Hu Y."/>
            <person name="Wan P."/>
            <person name="Li L."/>
            <person name="Deng X."/>
            <person name="Kuang T."/>
            <person name="Xiang C."/>
            <person name="Zhu J.K."/>
            <person name="Oliver M.J."/>
            <person name="He Y."/>
        </authorList>
    </citation>
    <scope>NUCLEOTIDE SEQUENCE [LARGE SCALE GENOMIC DNA]</scope>
    <source>
        <strain evidence="2">cv. XS01</strain>
    </source>
</reference>